<protein>
    <recommendedName>
        <fullName evidence="1">N-acetyltransferase domain-containing protein</fullName>
    </recommendedName>
</protein>
<gene>
    <name evidence="2" type="ORF">VIBC2010_15174</name>
</gene>
<accession>E3BNG9</accession>
<dbReference type="InterPro" id="IPR016181">
    <property type="entry name" value="Acyl_CoA_acyltransferase"/>
</dbReference>
<dbReference type="Proteomes" id="UP000002943">
    <property type="component" value="Unassembled WGS sequence"/>
</dbReference>
<evidence type="ECO:0000259" key="1">
    <source>
        <dbReference type="PROSITE" id="PS51186"/>
    </source>
</evidence>
<dbReference type="PROSITE" id="PS51186">
    <property type="entry name" value="GNAT"/>
    <property type="match status" value="1"/>
</dbReference>
<dbReference type="Pfam" id="PF00583">
    <property type="entry name" value="Acetyltransf_1"/>
    <property type="match status" value="1"/>
</dbReference>
<dbReference type="Gene3D" id="3.40.630.30">
    <property type="match status" value="1"/>
</dbReference>
<dbReference type="PANTHER" id="PTHR43305">
    <property type="entry name" value="FAMILY N-ACETYLTRANSFERASE, PUTATIVE (AFU_ORTHOLOGUE AFUA_2G01380)-RELATED"/>
    <property type="match status" value="1"/>
</dbReference>
<comment type="caution">
    <text evidence="2">The sequence shown here is derived from an EMBL/GenBank/DDBJ whole genome shotgun (WGS) entry which is preliminary data.</text>
</comment>
<dbReference type="OrthoDB" id="5419426at2"/>
<organism evidence="2 3">
    <name type="scientific">Vibrio caribbeanicus ATCC BAA-2122</name>
    <dbReference type="NCBI Taxonomy" id="796620"/>
    <lineage>
        <taxon>Bacteria</taxon>
        <taxon>Pseudomonadati</taxon>
        <taxon>Pseudomonadota</taxon>
        <taxon>Gammaproteobacteria</taxon>
        <taxon>Vibrionales</taxon>
        <taxon>Vibrionaceae</taxon>
        <taxon>Vibrio</taxon>
    </lineage>
</organism>
<dbReference type="EMBL" id="AEIU01000096">
    <property type="protein sequence ID" value="EFP95388.1"/>
    <property type="molecule type" value="Genomic_DNA"/>
</dbReference>
<dbReference type="AlphaFoldDB" id="E3BNG9"/>
<dbReference type="STRING" id="796620.VIBC2010_15174"/>
<evidence type="ECO:0000313" key="2">
    <source>
        <dbReference type="EMBL" id="EFP95388.1"/>
    </source>
</evidence>
<dbReference type="SUPFAM" id="SSF55729">
    <property type="entry name" value="Acyl-CoA N-acyltransferases (Nat)"/>
    <property type="match status" value="1"/>
</dbReference>
<dbReference type="RefSeq" id="WP_009602746.1">
    <property type="nucleotide sequence ID" value="NZ_AEIU01000096.1"/>
</dbReference>
<dbReference type="GO" id="GO:0016747">
    <property type="term" value="F:acyltransferase activity, transferring groups other than amino-acyl groups"/>
    <property type="evidence" value="ECO:0007669"/>
    <property type="project" value="InterPro"/>
</dbReference>
<dbReference type="InterPro" id="IPR000182">
    <property type="entry name" value="GNAT_dom"/>
</dbReference>
<dbReference type="eggNOG" id="COG0456">
    <property type="taxonomic scope" value="Bacteria"/>
</dbReference>
<feature type="domain" description="N-acetyltransferase" evidence="1">
    <location>
        <begin position="3"/>
        <end position="161"/>
    </location>
</feature>
<name>E3BNG9_9VIBR</name>
<sequence length="164" mass="18010">MKIEIRPIANQDDQDIAQIIRSVGAEFGAVGEGYGPSDPEVDAMSKNFSAENRSIYLVATMNGKLVGGCGIASFAGSEEICELKKLFLLTESRGHGIGQKLVRDCLDFASKSNYTSCYLDTLSGMKAAIKMYEKFGFQHLTAPRPETEHNSCDVWMIKELTKSE</sequence>
<dbReference type="CDD" id="cd04301">
    <property type="entry name" value="NAT_SF"/>
    <property type="match status" value="1"/>
</dbReference>
<proteinExistence type="predicted"/>
<keyword evidence="3" id="KW-1185">Reference proteome</keyword>
<evidence type="ECO:0000313" key="3">
    <source>
        <dbReference type="Proteomes" id="UP000002943"/>
    </source>
</evidence>
<dbReference type="InterPro" id="IPR052777">
    <property type="entry name" value="Acetyltransferase_Enz"/>
</dbReference>
<dbReference type="PANTHER" id="PTHR43305:SF1">
    <property type="entry name" value="FAMILY N-ACETYLTRANSFERASE, PUTATIVE (AFU_ORTHOLOGUE AFUA_2G01380)-RELATED"/>
    <property type="match status" value="1"/>
</dbReference>
<reference evidence="2 3" key="1">
    <citation type="journal article" date="2012" name="Int. J. Syst. Evol. Microbiol.">
        <title>Vibrio caribbeanicus sp. nov., isolated from the marine sponge Scleritoderma cyanea.</title>
        <authorList>
            <person name="Hoffmann M."/>
            <person name="Monday S.R."/>
            <person name="Allard M.W."/>
            <person name="Strain E.A."/>
            <person name="Whittaker P."/>
            <person name="Naum M."/>
            <person name="McCarthy P.J."/>
            <person name="Lopez J.V."/>
            <person name="Fischer M."/>
            <person name="Brown E.W."/>
        </authorList>
    </citation>
    <scope>NUCLEOTIDE SEQUENCE [LARGE SCALE GENOMIC DNA]</scope>
    <source>
        <strain evidence="2 3">ATCC BAA-2122</strain>
    </source>
</reference>